<dbReference type="GO" id="GO:0043164">
    <property type="term" value="P:Gram-negative-bacterium-type cell wall biogenesis"/>
    <property type="evidence" value="ECO:0007669"/>
    <property type="project" value="TreeGrafter"/>
</dbReference>
<evidence type="ECO:0000313" key="4">
    <source>
        <dbReference type="Proteomes" id="UP000517759"/>
    </source>
</evidence>
<feature type="transmembrane region" description="Helical" evidence="1">
    <location>
        <begin position="60"/>
        <end position="81"/>
    </location>
</feature>
<evidence type="ECO:0000313" key="3">
    <source>
        <dbReference type="EMBL" id="MBB3903038.1"/>
    </source>
</evidence>
<comment type="caution">
    <text evidence="3">The sequence shown here is derived from an EMBL/GenBank/DDBJ whole genome shotgun (WGS) entry which is preliminary data.</text>
</comment>
<gene>
    <name evidence="3" type="ORF">GGR33_002540</name>
</gene>
<reference evidence="3 4" key="1">
    <citation type="submission" date="2020-08" db="EMBL/GenBank/DDBJ databases">
        <title>Genomic Encyclopedia of Type Strains, Phase IV (KMG-IV): sequencing the most valuable type-strain genomes for metagenomic binning, comparative biology and taxonomic classification.</title>
        <authorList>
            <person name="Goeker M."/>
        </authorList>
    </citation>
    <scope>NUCLEOTIDE SEQUENCE [LARGE SCALE GENOMIC DNA]</scope>
    <source>
        <strain evidence="3 4">DSM 24105</strain>
    </source>
</reference>
<protein>
    <submittedName>
        <fullName evidence="3">Uncharacterized SAM-binding protein YcdF (DUF218 family)</fullName>
    </submittedName>
</protein>
<dbReference type="Gene3D" id="3.40.50.620">
    <property type="entry name" value="HUPs"/>
    <property type="match status" value="1"/>
</dbReference>
<keyword evidence="1" id="KW-1133">Transmembrane helix</keyword>
<dbReference type="InterPro" id="IPR051599">
    <property type="entry name" value="Cell_Envelope_Assoc"/>
</dbReference>
<dbReference type="PANTHER" id="PTHR30336:SF4">
    <property type="entry name" value="ENVELOPE BIOGENESIS FACTOR ELYC"/>
    <property type="match status" value="1"/>
</dbReference>
<dbReference type="GO" id="GO:0000270">
    <property type="term" value="P:peptidoglycan metabolic process"/>
    <property type="evidence" value="ECO:0007669"/>
    <property type="project" value="TreeGrafter"/>
</dbReference>
<keyword evidence="1" id="KW-0472">Membrane</keyword>
<dbReference type="Proteomes" id="UP000517759">
    <property type="component" value="Unassembled WGS sequence"/>
</dbReference>
<evidence type="ECO:0000259" key="2">
    <source>
        <dbReference type="Pfam" id="PF02698"/>
    </source>
</evidence>
<sequence length="286" mass="31304">MSNAPSPEPSRPRSGKVMFFPLSKIIFFLITPSNFFILVGLLGCLLLFTQAAAPIGRIFAIFGFLGLLAGGLSPLPIWTILPLEERFPAFVDDGRPITGIVVLGGGLMTGISAERDQLTLNDAGERQLALGDLARRYPQARLVFSGGSASLTEGAVTEAGTVGRFAESLGVPRDRLILEERSRNTRENARFTAELVQPKPDERWLLVTSAWHMPRAVGCFRKVGFPVTAYPVDYRTAGSRDVTRFNTFASDGLLELDLSVKEWIGLVVYKLVGYTDDWMPAPEKSP</sequence>
<name>A0A7W6AGR4_9HYPH</name>
<feature type="domain" description="DUF218" evidence="2">
    <location>
        <begin position="99"/>
        <end position="265"/>
    </location>
</feature>
<dbReference type="Pfam" id="PF02698">
    <property type="entry name" value="DUF218"/>
    <property type="match status" value="1"/>
</dbReference>
<dbReference type="EMBL" id="JACIDN010000004">
    <property type="protein sequence ID" value="MBB3903038.1"/>
    <property type="molecule type" value="Genomic_DNA"/>
</dbReference>
<dbReference type="InterPro" id="IPR003848">
    <property type="entry name" value="DUF218"/>
</dbReference>
<feature type="transmembrane region" description="Helical" evidence="1">
    <location>
        <begin position="25"/>
        <end position="48"/>
    </location>
</feature>
<proteinExistence type="predicted"/>
<evidence type="ECO:0000256" key="1">
    <source>
        <dbReference type="SAM" id="Phobius"/>
    </source>
</evidence>
<accession>A0A7W6AGR4</accession>
<dbReference type="AlphaFoldDB" id="A0A7W6AGR4"/>
<dbReference type="PANTHER" id="PTHR30336">
    <property type="entry name" value="INNER MEMBRANE PROTEIN, PROBABLE PERMEASE"/>
    <property type="match status" value="1"/>
</dbReference>
<dbReference type="InterPro" id="IPR014729">
    <property type="entry name" value="Rossmann-like_a/b/a_fold"/>
</dbReference>
<dbReference type="GO" id="GO:0005886">
    <property type="term" value="C:plasma membrane"/>
    <property type="evidence" value="ECO:0007669"/>
    <property type="project" value="TreeGrafter"/>
</dbReference>
<dbReference type="CDD" id="cd06259">
    <property type="entry name" value="YdcF-like"/>
    <property type="match status" value="1"/>
</dbReference>
<organism evidence="3 4">
    <name type="scientific">Methylobacterium brachythecii</name>
    <dbReference type="NCBI Taxonomy" id="1176177"/>
    <lineage>
        <taxon>Bacteria</taxon>
        <taxon>Pseudomonadati</taxon>
        <taxon>Pseudomonadota</taxon>
        <taxon>Alphaproteobacteria</taxon>
        <taxon>Hyphomicrobiales</taxon>
        <taxon>Methylobacteriaceae</taxon>
        <taxon>Methylobacterium</taxon>
    </lineage>
</organism>
<keyword evidence="1" id="KW-0812">Transmembrane</keyword>